<dbReference type="STRING" id="944018.H8ZBH7"/>
<dbReference type="AlphaFoldDB" id="H8ZBH7"/>
<sequence length="483" mass="55331">MSLVQLYKRAKELFPFTHTTAPLVHFLTRRATIDEVEYKTEPVIAIRKSRRLQNEEDEDLLIKKKYQEENSLMDNVVLACNKLSVSTLPSVFKEIEKLYEKNSKTTASAIIRILSQTEIESNLLAISSLLKLIYSALDKSIVEEIIAKVDDLSLYCYIFNYGMVDDAFINTKVQGLLKRNDMLSVLRILQMCSSGLDASTLSLIDAGTDSVISELEKEEESEPSVLLRFIKESVKMIKNGRNPYRNYLQEEMNSVKSTIAGILSRYTHTNTDVISTATDADEVVAVKYGMNTSLKKKIFSIITTSTDYYEAQRALYKQIIRKVWHIEEIFKVAIRLCIAENTFNVYYPTLVQSIYNSCTGSHKGAAMDYLYHAIEEQVNTLSKKTIKEIYNLGMAIGYFYGHEMNVVKPLVILTVIGKKESVLIKVTMKNILGLYRQKKIKKARRLKETETFRTFFMKSLIDGSFLKESDQQDLELLYGLMFI</sequence>
<dbReference type="EMBL" id="JH604634">
    <property type="protein sequence ID" value="EHY66230.1"/>
    <property type="molecule type" value="Genomic_DNA"/>
</dbReference>
<evidence type="ECO:0000313" key="2">
    <source>
        <dbReference type="EMBL" id="EHY66230.1"/>
    </source>
</evidence>
<reference evidence="2" key="1">
    <citation type="submission" date="2011-03" db="EMBL/GenBank/DDBJ databases">
        <title>The Genome Sequence of Nematocida sp1 strain ERTm2.</title>
        <authorList>
            <consortium name="The Broad Institute Genome Sequencing Platform"/>
            <consortium name="The Broad Institute Genome Sequencing Center for Infectious Disease"/>
            <person name="Cuomo C."/>
            <person name="Troemel E."/>
            <person name="Young S.K."/>
            <person name="Zeng Q."/>
            <person name="Gargeya S."/>
            <person name="Fitzgerald M."/>
            <person name="Haas B."/>
            <person name="Abouelleil A."/>
            <person name="Alvarado L."/>
            <person name="Arachchi H.M."/>
            <person name="Berlin A."/>
            <person name="Brown A."/>
            <person name="Chapman S.B."/>
            <person name="Chen Z."/>
            <person name="Dunbar C."/>
            <person name="Freedman E."/>
            <person name="Gearin G."/>
            <person name="Gellesch M."/>
            <person name="Goldberg J."/>
            <person name="Griggs A."/>
            <person name="Gujja S."/>
            <person name="Heilman E.R."/>
            <person name="Heiman D."/>
            <person name="Howarth C."/>
            <person name="Larson L."/>
            <person name="Lui A."/>
            <person name="MacDonald P.J.P."/>
            <person name="Mehta T."/>
            <person name="Montmayeur A."/>
            <person name="Murphy C."/>
            <person name="Neiman D."/>
            <person name="Pearson M."/>
            <person name="Priest M."/>
            <person name="Roberts A."/>
            <person name="Saif S."/>
            <person name="Shea T."/>
            <person name="Shenoy N."/>
            <person name="Sisk P."/>
            <person name="Stolte C."/>
            <person name="Sykes S."/>
            <person name="White J."/>
            <person name="Yandava C."/>
            <person name="Wortman J."/>
            <person name="Nusbaum C."/>
            <person name="Birren B."/>
        </authorList>
    </citation>
    <scope>NUCLEOTIDE SEQUENCE</scope>
    <source>
        <strain evidence="2">ERTm2</strain>
    </source>
</reference>
<gene>
    <name evidence="2" type="ORF">NERG_00926</name>
</gene>
<organism evidence="2">
    <name type="scientific">Nematocida ausubeli (strain ATCC PRA-371 / ERTm2)</name>
    <name type="common">Nematode killer fungus</name>
    <dbReference type="NCBI Taxonomy" id="1913371"/>
    <lineage>
        <taxon>Eukaryota</taxon>
        <taxon>Fungi</taxon>
        <taxon>Fungi incertae sedis</taxon>
        <taxon>Microsporidia</taxon>
        <taxon>Nematocida</taxon>
    </lineage>
</organism>
<protein>
    <recommendedName>
        <fullName evidence="1">MI domain-containing protein</fullName>
    </recommendedName>
</protein>
<evidence type="ECO:0000259" key="1">
    <source>
        <dbReference type="PROSITE" id="PS51366"/>
    </source>
</evidence>
<proteinExistence type="predicted"/>
<dbReference type="InterPro" id="IPR003891">
    <property type="entry name" value="Initiation_fac_eIF4g_MI"/>
</dbReference>
<dbReference type="HOGENOM" id="CLU_565098_0_0_1"/>
<dbReference type="Proteomes" id="UP000005622">
    <property type="component" value="Unassembled WGS sequence"/>
</dbReference>
<dbReference type="PROSITE" id="PS51366">
    <property type="entry name" value="MI"/>
    <property type="match status" value="1"/>
</dbReference>
<name>H8ZBH7_NEMA1</name>
<feature type="domain" description="MI" evidence="1">
    <location>
        <begin position="293"/>
        <end position="415"/>
    </location>
</feature>
<accession>H8ZBH7</accession>